<evidence type="ECO:0000256" key="2">
    <source>
        <dbReference type="SAM" id="SignalP"/>
    </source>
</evidence>
<reference evidence="3 5" key="2">
    <citation type="journal article" date="2002" name="Genome Biol.">
        <title>Finishing a whole-genome shotgun: release 3 of the Drosophila melanogaster euchromatic genome sequence.</title>
        <authorList>
            <person name="Celniker S.E."/>
            <person name="Wheeler D.A."/>
            <person name="Kronmiller B."/>
            <person name="Carlson J.W."/>
            <person name="Halpern A."/>
            <person name="Patel S."/>
            <person name="Adams M."/>
            <person name="Champe M."/>
            <person name="Dugan S.P."/>
            <person name="Frise E."/>
            <person name="Hodgson A."/>
            <person name="George R.A."/>
            <person name="Hoskins R.A."/>
            <person name="Laverty T."/>
            <person name="Muzny D.M."/>
            <person name="Nelson C.R."/>
            <person name="Pacleb J.M."/>
            <person name="Park S."/>
            <person name="Pfeiffer B.D."/>
            <person name="Richards S."/>
            <person name="Sodergren E.J."/>
            <person name="Svirskas R."/>
            <person name="Tabor P.E."/>
            <person name="Wan K."/>
            <person name="Stapleton M."/>
            <person name="Sutton G.G."/>
            <person name="Venter C."/>
            <person name="Weinstock G."/>
            <person name="Scherer S.E."/>
            <person name="Myers E.W."/>
            <person name="Gibbs R.A."/>
            <person name="Rubin G.M."/>
        </authorList>
    </citation>
    <scope>NUCLEOTIDE SEQUENCE [LARGE SCALE GENOMIC DNA]</scope>
    <source>
        <strain evidence="5">Berkeley</strain>
    </source>
</reference>
<keyword evidence="5" id="KW-1185">Reference proteome</keyword>
<reference evidence="3 5" key="6">
    <citation type="journal article" date="2005" name="PLoS Comput. Biol.">
        <title>Combined evidence annotation of transposable elements in genome sequences.</title>
        <authorList>
            <person name="Quesneville H."/>
            <person name="Bergman C.M."/>
            <person name="Andrieu O."/>
            <person name="Autard D."/>
            <person name="Nouaud D."/>
            <person name="Ashburner M."/>
            <person name="Anxolabehere D."/>
        </authorList>
    </citation>
    <scope>NUCLEOTIDE SEQUENCE [LARGE SCALE GENOMIC DNA]</scope>
    <source>
        <strain evidence="5">Berkeley</strain>
    </source>
</reference>
<dbReference type="PANTHER" id="PTHR21879">
    <property type="entry name" value="FI03362P-RELATED-RELATED"/>
    <property type="match status" value="1"/>
</dbReference>
<dbReference type="PANTHER" id="PTHR21879:SF24">
    <property type="entry name" value="OSIRIS 10B"/>
    <property type="match status" value="1"/>
</dbReference>
<dbReference type="FlyBase" id="FBgn0286977">
    <property type="gene designation" value="Osi10b"/>
</dbReference>
<dbReference type="AlphaFoldDB" id="A0A6H2EDL7"/>
<reference evidence="3 5" key="11">
    <citation type="journal article" date="2015" name="Genome Res.">
        <title>The Release 6 reference sequence of the Drosophila melanogaster genome.</title>
        <authorList>
            <person name="Hoskins R.A."/>
            <person name="Carlson J.W."/>
            <person name="Wan K.H."/>
            <person name="Park S."/>
            <person name="Mendez I."/>
            <person name="Galle S.E."/>
            <person name="Booth B.W."/>
            <person name="Pfeiffer B.D."/>
            <person name="George R.A."/>
            <person name="Svirskas R."/>
            <person name="Krzywinski M."/>
            <person name="Schein J."/>
            <person name="Accardo M.C."/>
            <person name="Damia E."/>
            <person name="Messina G."/>
            <person name="Mendez-Lago M."/>
            <person name="de Pablos B."/>
            <person name="Demakova O.V."/>
            <person name="Andreyeva E.N."/>
            <person name="Boldyreva L.V."/>
            <person name="Marra M."/>
            <person name="Carvalho A.B."/>
            <person name="Dimitri P."/>
            <person name="Villasante A."/>
            <person name="Zhimulev I.F."/>
            <person name="Rubin G.M."/>
            <person name="Karpen G.H."/>
            <person name="Celniker S.E."/>
        </authorList>
    </citation>
    <scope>NUCLEOTIDE SEQUENCE [LARGE SCALE GENOMIC DNA]</scope>
    <source>
        <strain evidence="5">Berkeley</strain>
    </source>
</reference>
<feature type="transmembrane region" description="Helical" evidence="1">
    <location>
        <begin position="173"/>
        <end position="193"/>
    </location>
</feature>
<evidence type="ECO:0000313" key="5">
    <source>
        <dbReference type="Proteomes" id="UP000000803"/>
    </source>
</evidence>
<reference evidence="3 5" key="8">
    <citation type="journal article" date="2007" name="Science">
        <title>Sequence finishing and mapping of Drosophila melanogaster heterochromatin.</title>
        <authorList>
            <person name="Hoskins R.A."/>
            <person name="Carlson J.W."/>
            <person name="Kennedy C."/>
            <person name="Acevedo D."/>
            <person name="Evans-Holm M."/>
            <person name="Frise E."/>
            <person name="Wan K.H."/>
            <person name="Park S."/>
            <person name="Mendez-Lago M."/>
            <person name="Rossi F."/>
            <person name="Villasante A."/>
            <person name="Dimitri P."/>
            <person name="Karpen G.H."/>
            <person name="Celniker S.E."/>
        </authorList>
    </citation>
    <scope>NUCLEOTIDE SEQUENCE [LARGE SCALE GENOMIC DNA]</scope>
    <source>
        <strain evidence="5">Berkeley</strain>
    </source>
</reference>
<dbReference type="InterPro" id="IPR012464">
    <property type="entry name" value="DUF1676"/>
</dbReference>
<dbReference type="KEGG" id="dme:Dmel_CG46437"/>
<dbReference type="AGR" id="FB:FBgn0286977"/>
<feature type="signal peptide" evidence="2">
    <location>
        <begin position="1"/>
        <end position="18"/>
    </location>
</feature>
<dbReference type="GeneID" id="40764"/>
<evidence type="ECO:0000313" key="4">
    <source>
        <dbReference type="FlyBase" id="FBgn0286977"/>
    </source>
</evidence>
<dbReference type="OMA" id="EKNTFNC"/>
<gene>
    <name evidence="3 4" type="primary">Osi10b</name>
    <name evidence="3" type="synonym">10b_CG15593</name>
    <name evidence="3" type="synonym">CG15593</name>
    <name evidence="3" type="synonym">Dmel\CG46437</name>
    <name evidence="3" type="synonym">Osi10</name>
    <name evidence="3 4" type="ORF">CG46437</name>
    <name evidence="3" type="ORF">Dmel_CG46437</name>
</gene>
<dbReference type="CTD" id="40764"/>
<reference evidence="3 5" key="9">
    <citation type="journal article" date="2015" name="G3 (Bethesda)">
        <title>Gene Model Annotations for Drosophila melanogaster: Impact of High-Throughput Data.</title>
        <authorList>
            <consortium name="FlyBase Consortium"/>
            <person name="Matthews B.B."/>
            <person name="Dos Santos G."/>
            <person name="Crosby M.A."/>
            <person name="Emmert D.B."/>
            <person name="St Pierre S.E."/>
            <person name="Gramates L.S."/>
            <person name="Zhou P."/>
            <person name="Schroeder A.J."/>
            <person name="Falls K."/>
            <person name="Strelets V."/>
            <person name="Russo S.M."/>
            <person name="Gelbart W.M."/>
            <person name="null"/>
        </authorList>
    </citation>
    <scope>NUCLEOTIDE SEQUENCE [LARGE SCALE GENOMIC DNA]</scope>
    <source>
        <strain evidence="5">Berkeley</strain>
    </source>
</reference>
<feature type="transmembrane region" description="Helical" evidence="1">
    <location>
        <begin position="150"/>
        <end position="167"/>
    </location>
</feature>
<reference evidence="3 5" key="4">
    <citation type="journal article" date="2002" name="Genome Biol.">
        <title>The transposable elements of the Drosophila melanogaster euchromatin: a genomics perspective.</title>
        <authorList>
            <person name="Kaminker J.S."/>
            <person name="Bergman C.M."/>
            <person name="Kronmiller B."/>
            <person name="Carlson J."/>
            <person name="Svirskas R."/>
            <person name="Patel S."/>
            <person name="Frise E."/>
            <person name="Wheeler D.A."/>
            <person name="Lewis S.E."/>
            <person name="Rubin G.M."/>
            <person name="Ashburner M."/>
            <person name="Celniker S.E."/>
        </authorList>
    </citation>
    <scope>NUCLEOTIDE SEQUENCE [LARGE SCALE GENOMIC DNA]</scope>
    <source>
        <strain evidence="5">Berkeley</strain>
    </source>
</reference>
<protein>
    <submittedName>
        <fullName evidence="3">Osiris 10b</fullName>
    </submittedName>
</protein>
<reference evidence="3 5" key="5">
    <citation type="journal article" date="2002" name="Genome Biol.">
        <title>Heterochromatic sequences in a Drosophila whole-genome shotgun assembly.</title>
        <authorList>
            <person name="Hoskins R.A."/>
            <person name="Smith C.D."/>
            <person name="Carlson J.W."/>
            <person name="Carvalho A.B."/>
            <person name="Halpern A."/>
            <person name="Kaminker J.S."/>
            <person name="Kennedy C."/>
            <person name="Mungall C.J."/>
            <person name="Sullivan B.A."/>
            <person name="Sutton G.G."/>
            <person name="Yasuhara J.C."/>
            <person name="Wakimoto B.T."/>
            <person name="Myers E.W."/>
            <person name="Celniker S.E."/>
            <person name="Rubin G.M."/>
            <person name="Karpen G.H."/>
        </authorList>
    </citation>
    <scope>NUCLEOTIDE SEQUENCE [LARGE SCALE GENOMIC DNA]</scope>
    <source>
        <strain evidence="5">Berkeley</strain>
    </source>
</reference>
<sequence>MWRVVLLQCFVFGSSVLSLSHKGNETSANASTSPWSPRSLGRIIAHCMGGADAWQCLGSESEQLLDGATRDNSTWQITDYLSIEPKVGISKPETRRMDMGLPGKLLELVQGRALRLQLPRQLTISNAIDDFGSELGLDQGRKKKDKDKNMAMMGGMIMMATLAQMFLGKVILIAGSAFIMAKIALVISLLGSLKKGSTGHSGSGGGSGTEHVVVHSSHESGWHRSMPTHDTYSQLDQVEEPPLGSHMEYYQAYQMEPLKRRLHQAAAYPDQPRPEATKSTRGFI</sequence>
<dbReference type="VEuPathDB" id="VectorBase:FBgn0286977"/>
<proteinExistence type="predicted"/>
<keyword evidence="2" id="KW-0732">Signal</keyword>
<dbReference type="Proteomes" id="UP000000803">
    <property type="component" value="Chromosome 3R"/>
</dbReference>
<keyword evidence="1" id="KW-0812">Transmembrane</keyword>
<accession>A0A6H2EDL7</accession>
<feature type="chain" id="PRO_5026330481" evidence="2">
    <location>
        <begin position="19"/>
        <end position="284"/>
    </location>
</feature>
<reference evidence="3 5" key="1">
    <citation type="journal article" date="2000" name="Science">
        <title>The genome sequence of Drosophila melanogaster.</title>
        <authorList>
            <person name="Adams M.D."/>
            <person name="Celniker S.E."/>
            <person name="Holt R.A."/>
            <person name="Evans C.A."/>
            <person name="Gocayne J.D."/>
            <person name="Amanatides P.G."/>
            <person name="Scherer S.E."/>
            <person name="Li P.W."/>
            <person name="Hoskins R.A."/>
            <person name="Galle R.F."/>
            <person name="George R.A."/>
            <person name="Lewis S.E."/>
            <person name="Richards S."/>
            <person name="Ashburner M."/>
            <person name="Henderson S.N."/>
            <person name="Sutton G.G."/>
            <person name="Wortman J.R."/>
            <person name="Yandell M.D."/>
            <person name="Zhang Q."/>
            <person name="Chen L.X."/>
            <person name="Brandon R.C."/>
            <person name="Rogers Y.H."/>
            <person name="Blazej R.G."/>
            <person name="Champe M."/>
            <person name="Pfeiffer B.D."/>
            <person name="Wan K.H."/>
            <person name="Doyle C."/>
            <person name="Baxter E.G."/>
            <person name="Helt G."/>
            <person name="Nelson C.R."/>
            <person name="Gabor G.L."/>
            <person name="Abril J.F."/>
            <person name="Agbayani A."/>
            <person name="An H.J."/>
            <person name="Andrews-Pfannkoch C."/>
            <person name="Baldwin D."/>
            <person name="Ballew R.M."/>
            <person name="Basu A."/>
            <person name="Baxendale J."/>
            <person name="Bayraktaroglu L."/>
            <person name="Beasley E.M."/>
            <person name="Beeson K.Y."/>
            <person name="Benos P.V."/>
            <person name="Berman B.P."/>
            <person name="Bhandari D."/>
            <person name="Bolshakov S."/>
            <person name="Borkova D."/>
            <person name="Botchan M.R."/>
            <person name="Bouck J."/>
            <person name="Brokstein P."/>
            <person name="Brottier P."/>
            <person name="Burtis K.C."/>
            <person name="Busam D.A."/>
            <person name="Butler H."/>
            <person name="Cadieu E."/>
            <person name="Center A."/>
            <person name="Chandra I."/>
            <person name="Cherry J.M."/>
            <person name="Cawley S."/>
            <person name="Dahlke C."/>
            <person name="Davenport L.B."/>
            <person name="Davies P."/>
            <person name="de Pablos B."/>
            <person name="Delcher A."/>
            <person name="Deng Z."/>
            <person name="Mays A.D."/>
            <person name="Dew I."/>
            <person name="Dietz S.M."/>
            <person name="Dodson K."/>
            <person name="Doup L.E."/>
            <person name="Downes M."/>
            <person name="Dugan-Rocha S."/>
            <person name="Dunkov B.C."/>
            <person name="Dunn P."/>
            <person name="Durbin K.J."/>
            <person name="Evangelista C.C."/>
            <person name="Ferraz C."/>
            <person name="Ferriera S."/>
            <person name="Fleischmann W."/>
            <person name="Fosler C."/>
            <person name="Gabrielian A.E."/>
            <person name="Garg N.S."/>
            <person name="Gelbart W.M."/>
            <person name="Glasser K."/>
            <person name="Glodek A."/>
            <person name="Gong F."/>
            <person name="Gorrell J.H."/>
            <person name="Gu Z."/>
            <person name="Guan P."/>
            <person name="Harris M."/>
            <person name="Harris N.L."/>
            <person name="Harvey D."/>
            <person name="Heiman T.J."/>
            <person name="Hernandez J.R."/>
            <person name="Houck J."/>
            <person name="Hostin D."/>
            <person name="Houston K.A."/>
            <person name="Howland T.J."/>
            <person name="Wei M.H."/>
            <person name="Ibegwam C."/>
            <person name="Jalali M."/>
            <person name="Kalush F."/>
            <person name="Karpen G.H."/>
            <person name="Ke Z."/>
            <person name="Kennison J.A."/>
            <person name="Ketchum K.A."/>
            <person name="Kimmel B.E."/>
            <person name="Kodira C.D."/>
            <person name="Kraft C."/>
            <person name="Kravitz S."/>
            <person name="Kulp D."/>
            <person name="Lai Z."/>
            <person name="Lasko P."/>
            <person name="Lei Y."/>
            <person name="Levitsky A.A."/>
            <person name="Li J."/>
            <person name="Li Z."/>
            <person name="Liang Y."/>
            <person name="Lin X."/>
            <person name="Liu X."/>
            <person name="Mattei B."/>
            <person name="McIntosh T.C."/>
            <person name="McLeod M.P."/>
            <person name="McPherson D."/>
            <person name="Merkulov G."/>
            <person name="Milshina N.V."/>
            <person name="Mobarry C."/>
            <person name="Morris J."/>
            <person name="Moshrefi A."/>
            <person name="Mount S.M."/>
            <person name="Moy M."/>
            <person name="Murphy B."/>
            <person name="Murphy L."/>
            <person name="Muzny D.M."/>
            <person name="Nelson D.L."/>
            <person name="Nelson D.R."/>
            <person name="Nelson K.A."/>
            <person name="Nixon K."/>
            <person name="Nusskern D.R."/>
            <person name="Pacleb J.M."/>
            <person name="Palazzolo M."/>
            <person name="Pittman G.S."/>
            <person name="Pan S."/>
            <person name="Pollard J."/>
            <person name="Puri V."/>
            <person name="Reese M.G."/>
            <person name="Reinert K."/>
            <person name="Remington K."/>
            <person name="Saunders R.D."/>
            <person name="Scheeler F."/>
            <person name="Shen H."/>
            <person name="Shue B.C."/>
            <person name="Siden-Kiamos I."/>
            <person name="Simpson M."/>
            <person name="Skupski M.P."/>
            <person name="Smith T."/>
            <person name="Spier E."/>
            <person name="Spradling A.C."/>
            <person name="Stapleton M."/>
            <person name="Strong R."/>
            <person name="Sun E."/>
            <person name="Svirskas R."/>
            <person name="Tector C."/>
            <person name="Turner R."/>
            <person name="Venter E."/>
            <person name="Wang A.H."/>
            <person name="Wang X."/>
            <person name="Wang Z.Y."/>
            <person name="Wassarman D.A."/>
            <person name="Weinstock G.M."/>
            <person name="Weissenbach J."/>
            <person name="Williams S.M."/>
            <person name="WoodageT"/>
            <person name="Worley K.C."/>
            <person name="Wu D."/>
            <person name="Yang S."/>
            <person name="Yao Q.A."/>
            <person name="Ye J."/>
            <person name="Yeh R.F."/>
            <person name="Zaveri J.S."/>
            <person name="Zhan M."/>
            <person name="Zhang G."/>
            <person name="Zhao Q."/>
            <person name="Zheng L."/>
            <person name="Zheng X.H."/>
            <person name="Zhong F.N."/>
            <person name="Zhong W."/>
            <person name="Zhou X."/>
            <person name="Zhu S."/>
            <person name="Zhu X."/>
            <person name="Smith H.O."/>
            <person name="Gibbs R.A."/>
            <person name="Myers E.W."/>
            <person name="Rubin G.M."/>
            <person name="Venter J.C."/>
        </authorList>
    </citation>
    <scope>NUCLEOTIDE SEQUENCE [LARGE SCALE GENOMIC DNA]</scope>
    <source>
        <strain evidence="5">Berkeley</strain>
    </source>
</reference>
<dbReference type="EMBL" id="AE014297">
    <property type="protein sequence ID" value="QJC18442.1"/>
    <property type="molecule type" value="Genomic_DNA"/>
</dbReference>
<reference evidence="3 5" key="3">
    <citation type="journal article" date="2002" name="Genome Biol.">
        <title>Annotation of the Drosophila melanogaster euchromatic genome: a systematic review.</title>
        <authorList>
            <person name="Misra S."/>
            <person name="Crosby M.A."/>
            <person name="Mungall C.J."/>
            <person name="Matthews B.B."/>
            <person name="Campbell K.S."/>
            <person name="Hradecky P."/>
            <person name="Huang Y."/>
            <person name="Kaminker J.S."/>
            <person name="Millburn G.H."/>
            <person name="Prochnik S.E."/>
            <person name="Smith C.D."/>
            <person name="Tupy J.L."/>
            <person name="Whitfied E.J."/>
            <person name="Bayraktaroglu L."/>
            <person name="Berman B.P."/>
            <person name="Bettencourt B.R."/>
            <person name="Celniker S.E."/>
            <person name="de Grey A.D."/>
            <person name="Drysdale R.A."/>
            <person name="Harris N.L."/>
            <person name="Richter J."/>
            <person name="Russo S."/>
            <person name="Schroeder A.J."/>
            <person name="Shu S.Q."/>
            <person name="Stapleton M."/>
            <person name="Yamada C."/>
            <person name="Ashburner M."/>
            <person name="Gelbart W.M."/>
            <person name="Rubin G.M."/>
            <person name="Lewis S.E."/>
        </authorList>
    </citation>
    <scope>GENOME REANNOTATION</scope>
    <source>
        <strain evidence="5">Berkeley</strain>
    </source>
</reference>
<evidence type="ECO:0000313" key="3">
    <source>
        <dbReference type="EMBL" id="QJC18442.1"/>
    </source>
</evidence>
<keyword evidence="1" id="KW-1133">Transmembrane helix</keyword>
<dbReference type="RefSeq" id="NP_001368993.1">
    <property type="nucleotide sequence ID" value="NM_001382154.1"/>
</dbReference>
<dbReference type="Pfam" id="PF07898">
    <property type="entry name" value="DUF1676"/>
    <property type="match status" value="1"/>
</dbReference>
<dbReference type="GO" id="GO:0016020">
    <property type="term" value="C:membrane"/>
    <property type="evidence" value="ECO:0000318"/>
    <property type="project" value="GO_Central"/>
</dbReference>
<reference evidence="3 5" key="7">
    <citation type="journal article" date="2007" name="Science">
        <title>The Release 5.1 annotation of Drosophila melanogaster heterochromatin.</title>
        <authorList>
            <person name="Smith C.D."/>
            <person name="Shu S."/>
            <person name="Mungall C.J."/>
            <person name="Karpen G.H."/>
        </authorList>
    </citation>
    <scope>NUCLEOTIDE SEQUENCE [LARGE SCALE GENOMIC DNA]</scope>
    <source>
        <strain evidence="5">Berkeley</strain>
    </source>
</reference>
<dbReference type="OrthoDB" id="7854634at2759"/>
<dbReference type="InParanoid" id="A0A6H2EDL7"/>
<organism evidence="3 5">
    <name type="scientific">Drosophila melanogaster</name>
    <name type="common">Fruit fly</name>
    <dbReference type="NCBI Taxonomy" id="7227"/>
    <lineage>
        <taxon>Eukaryota</taxon>
        <taxon>Metazoa</taxon>
        <taxon>Ecdysozoa</taxon>
        <taxon>Arthropoda</taxon>
        <taxon>Hexapoda</taxon>
        <taxon>Insecta</taxon>
        <taxon>Pterygota</taxon>
        <taxon>Neoptera</taxon>
        <taxon>Endopterygota</taxon>
        <taxon>Diptera</taxon>
        <taxon>Brachycera</taxon>
        <taxon>Muscomorpha</taxon>
        <taxon>Ephydroidea</taxon>
        <taxon>Drosophilidae</taxon>
        <taxon>Drosophila</taxon>
        <taxon>Sophophora</taxon>
    </lineage>
</organism>
<keyword evidence="1" id="KW-0472">Membrane</keyword>
<evidence type="ECO:0000256" key="1">
    <source>
        <dbReference type="SAM" id="Phobius"/>
    </source>
</evidence>
<reference evidence="3 5" key="10">
    <citation type="journal article" date="2015" name="G3 (Bethesda)">
        <title>Gene Model Annotations for Drosophila melanogaster: The Rule-Benders.</title>
        <authorList>
            <consortium name="FlyBase Consortium"/>
            <person name="Crosby M.A."/>
            <person name="Gramates L.S."/>
            <person name="Dos Santos G."/>
            <person name="Matthews B.B."/>
            <person name="St Pierre S.E."/>
            <person name="Zhou P."/>
            <person name="Schroeder A.J."/>
            <person name="Falls K."/>
            <person name="Emmert D.B."/>
            <person name="Russo S.M."/>
            <person name="Gelbart W.M."/>
            <person name="null"/>
        </authorList>
    </citation>
    <scope>NUCLEOTIDE SEQUENCE [LARGE SCALE GENOMIC DNA]</scope>
    <source>
        <strain evidence="5">Berkeley</strain>
    </source>
</reference>
<name>A0A6H2EDL7_DROME</name>